<keyword evidence="7" id="KW-0813">Transport</keyword>
<feature type="transmembrane region" description="Helical" evidence="7">
    <location>
        <begin position="67"/>
        <end position="86"/>
    </location>
</feature>
<accession>A0ABQ3C6V7</accession>
<comment type="subcellular location">
    <subcellularLocation>
        <location evidence="1">Cell inner membrane</location>
        <topology evidence="1">Multi-pass membrane protein</topology>
    </subcellularLocation>
    <subcellularLocation>
        <location evidence="7">Cell membrane</location>
        <topology evidence="7">Multi-pass membrane protein</topology>
    </subcellularLocation>
</comment>
<keyword evidence="5 7" id="KW-0472">Membrane</keyword>
<name>A0ABQ3C6V7_9GAMM</name>
<dbReference type="NCBIfam" id="NF007112">
    <property type="entry name" value="PRK09561.1"/>
    <property type="match status" value="1"/>
</dbReference>
<keyword evidence="6 7" id="KW-0739">Sodium transport</keyword>
<dbReference type="Pfam" id="PF06965">
    <property type="entry name" value="Na_H_antiport_1"/>
    <property type="match status" value="1"/>
</dbReference>
<organism evidence="8 9">
    <name type="scientific">Cognatilysobacter xinjiangensis</name>
    <dbReference type="NCBI Taxonomy" id="546892"/>
    <lineage>
        <taxon>Bacteria</taxon>
        <taxon>Pseudomonadati</taxon>
        <taxon>Pseudomonadota</taxon>
        <taxon>Gammaproteobacteria</taxon>
        <taxon>Lysobacterales</taxon>
        <taxon>Lysobacteraceae</taxon>
        <taxon>Cognatilysobacter</taxon>
    </lineage>
</organism>
<dbReference type="NCBIfam" id="TIGR00773">
    <property type="entry name" value="NhaA"/>
    <property type="match status" value="1"/>
</dbReference>
<dbReference type="Proteomes" id="UP000643403">
    <property type="component" value="Unassembled WGS sequence"/>
</dbReference>
<dbReference type="HAMAP" id="MF_01844">
    <property type="entry name" value="NhaA"/>
    <property type="match status" value="1"/>
</dbReference>
<sequence>MDTTQTTAHAPRAVRALAHFFRLEAAGGIVLIAAAAIAMLCANSPLADGYEAFRQLPVAFRFGTFELAKPLLLWINDGLMAIFFLLVALEIKREATSGQLASRDQLVLPLVCAIAGVAVPALLFTALNHDNAGAMRGWAVPTATDIAFALGVLALLGPRVPVGMKLLLSTIAVVDDLIAIVIIALFYSHGMSFVALAWAAVALLGMFMLNRRGVKSLTPYLLLGVVLWVCVLKSGVHATLAGVATGLMIPHVDKRDGVDDEIEHSPLETLEHALHPWVAYAILPLFAFVNAGLALGGISLADMSSALPMGILLGLVLGKPVGIVGAALLMRATGLARLPDGMDVRSTIGLGLLCGIGFTMSLFIASLAYSDPLFYEEAVLGVLLASVVSAVLGYLWLRPALAKRTA</sequence>
<evidence type="ECO:0000256" key="1">
    <source>
        <dbReference type="ARBA" id="ARBA00004429"/>
    </source>
</evidence>
<dbReference type="InterPro" id="IPR023171">
    <property type="entry name" value="Na/H_antiporter_dom_sf"/>
</dbReference>
<dbReference type="EMBL" id="BMXY01000004">
    <property type="protein sequence ID" value="GGZ70557.1"/>
    <property type="molecule type" value="Genomic_DNA"/>
</dbReference>
<proteinExistence type="inferred from homology"/>
<feature type="transmembrane region" description="Helical" evidence="7">
    <location>
        <begin position="277"/>
        <end position="298"/>
    </location>
</feature>
<gene>
    <name evidence="7 8" type="primary">nhaA</name>
    <name evidence="8" type="ORF">GCM10008101_26080</name>
</gene>
<feature type="transmembrane region" description="Helical" evidence="7">
    <location>
        <begin position="106"/>
        <end position="126"/>
    </location>
</feature>
<evidence type="ECO:0000256" key="5">
    <source>
        <dbReference type="ARBA" id="ARBA00023136"/>
    </source>
</evidence>
<keyword evidence="7" id="KW-0406">Ion transport</keyword>
<reference evidence="9" key="1">
    <citation type="journal article" date="2019" name="Int. J. Syst. Evol. Microbiol.">
        <title>The Global Catalogue of Microorganisms (GCM) 10K type strain sequencing project: providing services to taxonomists for standard genome sequencing and annotation.</title>
        <authorList>
            <consortium name="The Broad Institute Genomics Platform"/>
            <consortium name="The Broad Institute Genome Sequencing Center for Infectious Disease"/>
            <person name="Wu L."/>
            <person name="Ma J."/>
        </authorList>
    </citation>
    <scope>NUCLEOTIDE SEQUENCE [LARGE SCALE GENOMIC DNA]</scope>
    <source>
        <strain evidence="9">KCTC 22558</strain>
    </source>
</reference>
<comment type="caution">
    <text evidence="8">The sequence shown here is derived from an EMBL/GenBank/DDBJ whole genome shotgun (WGS) entry which is preliminary data.</text>
</comment>
<feature type="transmembrane region" description="Helical" evidence="7">
    <location>
        <begin position="166"/>
        <end position="187"/>
    </location>
</feature>
<feature type="transmembrane region" description="Helical" evidence="7">
    <location>
        <begin position="25"/>
        <end position="47"/>
    </location>
</feature>
<evidence type="ECO:0000256" key="2">
    <source>
        <dbReference type="ARBA" id="ARBA00022475"/>
    </source>
</evidence>
<comment type="function">
    <text evidence="7">Na(+)/H(+) antiporter that extrudes sodium in exchange for external protons.</text>
</comment>
<comment type="similarity">
    <text evidence="7">Belongs to the NhaA Na(+)/H(+) (TC 2.A.33) antiporter family.</text>
</comment>
<comment type="catalytic activity">
    <reaction evidence="7">
        <text>Na(+)(in) + 2 H(+)(out) = Na(+)(out) + 2 H(+)(in)</text>
        <dbReference type="Rhea" id="RHEA:29251"/>
        <dbReference type="ChEBI" id="CHEBI:15378"/>
        <dbReference type="ChEBI" id="CHEBI:29101"/>
    </reaction>
</comment>
<protein>
    <recommendedName>
        <fullName evidence="7">Na(+)/H(+) antiporter NhaA</fullName>
    </recommendedName>
    <alternativeName>
        <fullName evidence="7">Sodium/proton antiporter NhaA</fullName>
    </alternativeName>
</protein>
<keyword evidence="4 7" id="KW-1133">Transmembrane helix</keyword>
<dbReference type="Gene3D" id="1.20.1530.10">
    <property type="entry name" value="Na+/H+ antiporter like domain"/>
    <property type="match status" value="1"/>
</dbReference>
<keyword evidence="9" id="KW-1185">Reference proteome</keyword>
<evidence type="ECO:0000256" key="3">
    <source>
        <dbReference type="ARBA" id="ARBA00022692"/>
    </source>
</evidence>
<dbReference type="PANTHER" id="PTHR30341:SF0">
    <property type="entry name" value="NA(+)_H(+) ANTIPORTER NHAA"/>
    <property type="match status" value="1"/>
</dbReference>
<feature type="transmembrane region" description="Helical" evidence="7">
    <location>
        <begin position="221"/>
        <end position="249"/>
    </location>
</feature>
<dbReference type="RefSeq" id="WP_189450692.1">
    <property type="nucleotide sequence ID" value="NZ_BMXY01000004.1"/>
</dbReference>
<keyword evidence="3 7" id="KW-0812">Transmembrane</keyword>
<keyword evidence="7" id="KW-0050">Antiport</keyword>
<feature type="transmembrane region" description="Helical" evidence="7">
    <location>
        <begin position="310"/>
        <end position="330"/>
    </location>
</feature>
<feature type="transmembrane region" description="Helical" evidence="7">
    <location>
        <begin position="138"/>
        <end position="157"/>
    </location>
</feature>
<evidence type="ECO:0000256" key="7">
    <source>
        <dbReference type="HAMAP-Rule" id="MF_01844"/>
    </source>
</evidence>
<evidence type="ECO:0000256" key="6">
    <source>
        <dbReference type="ARBA" id="ARBA00023201"/>
    </source>
</evidence>
<evidence type="ECO:0000313" key="8">
    <source>
        <dbReference type="EMBL" id="GGZ70557.1"/>
    </source>
</evidence>
<dbReference type="PANTHER" id="PTHR30341">
    <property type="entry name" value="SODIUM ION/PROTON ANTIPORTER NHAA-RELATED"/>
    <property type="match status" value="1"/>
</dbReference>
<keyword evidence="2 7" id="KW-1003">Cell membrane</keyword>
<dbReference type="NCBIfam" id="NF007111">
    <property type="entry name" value="PRK09560.1"/>
    <property type="match status" value="1"/>
</dbReference>
<feature type="transmembrane region" description="Helical" evidence="7">
    <location>
        <begin position="350"/>
        <end position="369"/>
    </location>
</feature>
<dbReference type="InterPro" id="IPR004670">
    <property type="entry name" value="NhaA"/>
</dbReference>
<evidence type="ECO:0000313" key="9">
    <source>
        <dbReference type="Proteomes" id="UP000643403"/>
    </source>
</evidence>
<feature type="transmembrane region" description="Helical" evidence="7">
    <location>
        <begin position="378"/>
        <end position="397"/>
    </location>
</feature>
<feature type="transmembrane region" description="Helical" evidence="7">
    <location>
        <begin position="193"/>
        <end position="209"/>
    </location>
</feature>
<evidence type="ECO:0000256" key="4">
    <source>
        <dbReference type="ARBA" id="ARBA00022989"/>
    </source>
</evidence>
<keyword evidence="7" id="KW-0915">Sodium</keyword>